<keyword evidence="5" id="KW-1185">Reference proteome</keyword>
<dbReference type="InterPro" id="IPR036908">
    <property type="entry name" value="RlpA-like_sf"/>
</dbReference>
<accession>A7K919</accession>
<dbReference type="Pfam" id="PF00967">
    <property type="entry name" value="Barwin"/>
    <property type="match status" value="1"/>
</dbReference>
<protein>
    <submittedName>
        <fullName evidence="4">Uncharacterized protein Z409L</fullName>
    </submittedName>
</protein>
<dbReference type="SUPFAM" id="SSF50685">
    <property type="entry name" value="Barwin-like endoglucanases"/>
    <property type="match status" value="1"/>
</dbReference>
<reference evidence="4 5" key="1">
    <citation type="submission" date="2006-09" db="EMBL/GenBank/DDBJ databases">
        <title>Sequence and annotation of the 288-kb ATCV-1 virus that infects an endosymbiotic Chlorella strain of the heliozoon Acanthocystis turfacea.</title>
        <authorList>
            <person name="Fitzgerald L.A."/>
            <person name="Graves M.V."/>
            <person name="Li X."/>
            <person name="Pfitzner A.J.P."/>
            <person name="Hartigan J."/>
            <person name="Van Etten J.L."/>
        </authorList>
    </citation>
    <scope>NUCLEOTIDE SEQUENCE [LARGE SCALE GENOMIC DNA]</scope>
    <source>
        <strain evidence="4 5">ATCV-1</strain>
    </source>
</reference>
<evidence type="ECO:0000313" key="5">
    <source>
        <dbReference type="Proteomes" id="UP000202420"/>
    </source>
</evidence>
<feature type="domain" description="Barwin" evidence="3">
    <location>
        <begin position="140"/>
        <end position="250"/>
    </location>
</feature>
<dbReference type="RefSeq" id="YP_001426890.1">
    <property type="nucleotide sequence ID" value="NC_008724.1"/>
</dbReference>
<dbReference type="GeneID" id="5470197"/>
<proteinExistence type="predicted"/>
<dbReference type="GO" id="GO:0042742">
    <property type="term" value="P:defense response to bacterium"/>
    <property type="evidence" value="ECO:0007669"/>
    <property type="project" value="InterPro"/>
</dbReference>
<evidence type="ECO:0000256" key="1">
    <source>
        <dbReference type="ARBA" id="ARBA00023157"/>
    </source>
</evidence>
<dbReference type="PANTHER" id="PTHR46351">
    <property type="entry name" value="WOUND-INDUCED PROTEIN WIN2"/>
    <property type="match status" value="1"/>
</dbReference>
<dbReference type="InterPro" id="IPR044301">
    <property type="entry name" value="PR4"/>
</dbReference>
<dbReference type="PROSITE" id="PS51174">
    <property type="entry name" value="BARWIN_3"/>
    <property type="match status" value="1"/>
</dbReference>
<sequence length="250" mass="25974">MFPTSTVVPSNLLFPNLPDTSIAPIRPLPLPAPAPTPVPVPVPKPSPVPVPKPSPVPVPKPSPVPVPKPSPVPVPRPAPRPTPAPVPRPVPAPKPRPAPKPKPTPAPKPKPTPAPKPKPTPAPKPKPVPAPKPGPKPKPSGGGGVRATYHYYENGTNTVSSLYCADAINQRKLNIGPPNKWLAYCVTEMTQDKCGKKATITNKANGKKVVGVVVDKCGFGGVDLDPGLFNAIDDGKGMANGYMTVDVSLS</sequence>
<evidence type="ECO:0000256" key="2">
    <source>
        <dbReference type="SAM" id="MobiDB-lite"/>
    </source>
</evidence>
<dbReference type="InterPro" id="IPR001153">
    <property type="entry name" value="Barwin_dom"/>
</dbReference>
<dbReference type="KEGG" id="vg:5470197"/>
<dbReference type="GO" id="GO:0050832">
    <property type="term" value="P:defense response to fungus"/>
    <property type="evidence" value="ECO:0007669"/>
    <property type="project" value="InterPro"/>
</dbReference>
<feature type="compositionally biased region" description="Pro residues" evidence="2">
    <location>
        <begin position="26"/>
        <end position="138"/>
    </location>
</feature>
<gene>
    <name evidence="4" type="primary">Z409L</name>
    <name evidence="4" type="ORF">ATCV1_Z409L</name>
</gene>
<dbReference type="EMBL" id="EF101928">
    <property type="protein sequence ID" value="ABT16543.1"/>
    <property type="molecule type" value="Genomic_DNA"/>
</dbReference>
<dbReference type="GO" id="GO:0004540">
    <property type="term" value="F:RNA nuclease activity"/>
    <property type="evidence" value="ECO:0007669"/>
    <property type="project" value="InterPro"/>
</dbReference>
<keyword evidence="1" id="KW-1015">Disulfide bond</keyword>
<feature type="region of interest" description="Disordered" evidence="2">
    <location>
        <begin position="1"/>
        <end position="146"/>
    </location>
</feature>
<evidence type="ECO:0000313" key="4">
    <source>
        <dbReference type="EMBL" id="ABT16543.1"/>
    </source>
</evidence>
<dbReference type="Gene3D" id="2.40.40.10">
    <property type="entry name" value="RlpA-like domain"/>
    <property type="match status" value="1"/>
</dbReference>
<dbReference type="PANTHER" id="PTHR46351:SF3">
    <property type="entry name" value="WOUND-INDUCED PROTEIN WIN2"/>
    <property type="match status" value="1"/>
</dbReference>
<name>A7K919_9PHYC</name>
<dbReference type="Proteomes" id="UP000202420">
    <property type="component" value="Segment"/>
</dbReference>
<organism evidence="4 5">
    <name type="scientific">Chlorovirus heliozoae</name>
    <dbReference type="NCBI Taxonomy" id="322019"/>
    <lineage>
        <taxon>Viruses</taxon>
        <taxon>Varidnaviria</taxon>
        <taxon>Bamfordvirae</taxon>
        <taxon>Nucleocytoviricota</taxon>
        <taxon>Megaviricetes</taxon>
        <taxon>Algavirales</taxon>
        <taxon>Phycodnaviridae</taxon>
        <taxon>Chlorovirus</taxon>
    </lineage>
</organism>
<evidence type="ECO:0000259" key="3">
    <source>
        <dbReference type="PROSITE" id="PS51174"/>
    </source>
</evidence>